<evidence type="ECO:0000259" key="8">
    <source>
        <dbReference type="Pfam" id="PF20684"/>
    </source>
</evidence>
<dbReference type="InterPro" id="IPR052337">
    <property type="entry name" value="SAT4-like"/>
</dbReference>
<feature type="compositionally biased region" description="Pro residues" evidence="6">
    <location>
        <begin position="468"/>
        <end position="478"/>
    </location>
</feature>
<comment type="similarity">
    <text evidence="5">Belongs to the SAT4 family.</text>
</comment>
<evidence type="ECO:0000313" key="10">
    <source>
        <dbReference type="Proteomes" id="UP000033710"/>
    </source>
</evidence>
<dbReference type="GeneID" id="27670750"/>
<protein>
    <recommendedName>
        <fullName evidence="8">Rhodopsin domain-containing protein</fullName>
    </recommendedName>
</protein>
<keyword evidence="4 7" id="KW-0472">Membrane</keyword>
<comment type="subcellular location">
    <subcellularLocation>
        <location evidence="1">Membrane</location>
        <topology evidence="1">Multi-pass membrane protein</topology>
    </subcellularLocation>
</comment>
<proteinExistence type="inferred from homology"/>
<evidence type="ECO:0000256" key="1">
    <source>
        <dbReference type="ARBA" id="ARBA00004141"/>
    </source>
</evidence>
<comment type="caution">
    <text evidence="9">The sequence shown here is derived from an EMBL/GenBank/DDBJ whole genome shotgun (WGS) entry which is preliminary data.</text>
</comment>
<evidence type="ECO:0000313" key="9">
    <source>
        <dbReference type="EMBL" id="KJR84854.1"/>
    </source>
</evidence>
<dbReference type="Pfam" id="PF20684">
    <property type="entry name" value="Fung_rhodopsin"/>
    <property type="match status" value="1"/>
</dbReference>
<evidence type="ECO:0000256" key="5">
    <source>
        <dbReference type="ARBA" id="ARBA00038359"/>
    </source>
</evidence>
<dbReference type="Proteomes" id="UP000033710">
    <property type="component" value="Unassembled WGS sequence"/>
</dbReference>
<name>A0A0F2M6Y9_SPOSC</name>
<feature type="transmembrane region" description="Helical" evidence="7">
    <location>
        <begin position="122"/>
        <end position="149"/>
    </location>
</feature>
<feature type="transmembrane region" description="Helical" evidence="7">
    <location>
        <begin position="12"/>
        <end position="32"/>
    </location>
</feature>
<dbReference type="RefSeq" id="XP_016587530.1">
    <property type="nucleotide sequence ID" value="XM_016735473.1"/>
</dbReference>
<feature type="domain" description="Rhodopsin" evidence="8">
    <location>
        <begin position="28"/>
        <end position="271"/>
    </location>
</feature>
<reference evidence="9 10" key="1">
    <citation type="journal article" date="2014" name="BMC Genomics">
        <title>Comparative genomics of the major fungal agents of human and animal Sporotrichosis: Sporothrix schenckii and Sporothrix brasiliensis.</title>
        <authorList>
            <person name="Teixeira M.M."/>
            <person name="de Almeida L.G."/>
            <person name="Kubitschek-Barreira P."/>
            <person name="Alves F.L."/>
            <person name="Kioshima E.S."/>
            <person name="Abadio A.K."/>
            <person name="Fernandes L."/>
            <person name="Derengowski L.S."/>
            <person name="Ferreira K.S."/>
            <person name="Souza R.C."/>
            <person name="Ruiz J.C."/>
            <person name="de Andrade N.C."/>
            <person name="Paes H.C."/>
            <person name="Nicola A.M."/>
            <person name="Albuquerque P."/>
            <person name="Gerber A.L."/>
            <person name="Martins V.P."/>
            <person name="Peconick L.D."/>
            <person name="Neto A.V."/>
            <person name="Chaucanez C.B."/>
            <person name="Silva P.A."/>
            <person name="Cunha O.L."/>
            <person name="de Oliveira F.F."/>
            <person name="dos Santos T.C."/>
            <person name="Barros A.L."/>
            <person name="Soares M.A."/>
            <person name="de Oliveira L.M."/>
            <person name="Marini M.M."/>
            <person name="Villalobos-Duno H."/>
            <person name="Cunha M.M."/>
            <person name="de Hoog S."/>
            <person name="da Silveira J.F."/>
            <person name="Henrissat B."/>
            <person name="Nino-Vega G.A."/>
            <person name="Cisalpino P.S."/>
            <person name="Mora-Montes H.M."/>
            <person name="Almeida S.R."/>
            <person name="Stajich J.E."/>
            <person name="Lopes-Bezerra L.M."/>
            <person name="Vasconcelos A.T."/>
            <person name="Felipe M.S."/>
        </authorList>
    </citation>
    <scope>NUCLEOTIDE SEQUENCE [LARGE SCALE GENOMIC DNA]</scope>
    <source>
        <strain evidence="9 10">1099-18</strain>
    </source>
</reference>
<feature type="transmembrane region" description="Helical" evidence="7">
    <location>
        <begin position="95"/>
        <end position="115"/>
    </location>
</feature>
<organism evidence="9 10">
    <name type="scientific">Sporothrix schenckii 1099-18</name>
    <dbReference type="NCBI Taxonomy" id="1397361"/>
    <lineage>
        <taxon>Eukaryota</taxon>
        <taxon>Fungi</taxon>
        <taxon>Dikarya</taxon>
        <taxon>Ascomycota</taxon>
        <taxon>Pezizomycotina</taxon>
        <taxon>Sordariomycetes</taxon>
        <taxon>Sordariomycetidae</taxon>
        <taxon>Ophiostomatales</taxon>
        <taxon>Ophiostomataceae</taxon>
        <taxon>Sporothrix</taxon>
    </lineage>
</organism>
<gene>
    <name evidence="9" type="ORF">SPSK_08887</name>
</gene>
<dbReference type="PANTHER" id="PTHR33048:SF96">
    <property type="entry name" value="INTEGRAL MEMBRANE PROTEIN"/>
    <property type="match status" value="1"/>
</dbReference>
<dbReference type="VEuPathDB" id="FungiDB:SPSK_08887"/>
<dbReference type="InterPro" id="IPR049326">
    <property type="entry name" value="Rhodopsin_dom_fungi"/>
</dbReference>
<sequence length="554" mass="61574">MVRNYGMEEPLFVIVITFLALAWVTCFLRAWAKLVVLRKVTADDYLMLCGMVFYTGYAASALYGVTHGIGTLGEGMSLEEASIGLRAWWLCEMQYAPVTLCVRTSVAVFLLHIAVQRVHRRTIIAVIVAFWVVTIPLFFVAIFQCRPISYFWMQPFPSVPRGTCVDGRVIYIVSVVHSVTSACCDWTLGILPVFMLWKVRLNVKTKLSLFMLLSMGVFAGIALIVRVVYVRPFEVSVNFLFETLNVANWSILEPSICIIAGCLATLRPIFSCCGWNRDTRHSIRTPVWCQNTSSRYRTPNKCKNSRTIGGPLDPVSNGNKQVLSKPSWHVHGLRRSPRLTMDEECTEYELMVNNEKDKHFATDRVCDMEDQADRRATHLGLGDEVYDDVDLGTPVTKQNHIRRSLAANASINSGQSVRFSTPSSLGTPLRSQQQVNRLSQWIDSHGQHPLASSPVAASPLSAHARATPPSPPPPAPIMSPSPCHIFVKQHTVVEYKDSPKSSGTLPSLPMSAKIPPMPELPRDTTMSSIATEKSFEDCAFGEHSVKISGPSTKL</sequence>
<dbReference type="EMBL" id="AXCR01000007">
    <property type="protein sequence ID" value="KJR84854.1"/>
    <property type="molecule type" value="Genomic_DNA"/>
</dbReference>
<dbReference type="KEGG" id="ssck:SPSK_08887"/>
<reference evidence="9 10" key="2">
    <citation type="journal article" date="2015" name="Eukaryot. Cell">
        <title>Asexual propagation of a virulent clone complex in a human and feline outbreak of sporotrichosis.</title>
        <authorList>
            <person name="Teixeira Mde M."/>
            <person name="Rodrigues A.M."/>
            <person name="Tsui C.K."/>
            <person name="de Almeida L.G."/>
            <person name="Van Diepeningen A.D."/>
            <person name="van den Ende B.G."/>
            <person name="Fernandes G.F."/>
            <person name="Kano R."/>
            <person name="Hamelin R.C."/>
            <person name="Lopes-Bezerra L.M."/>
            <person name="Vasconcelos A.T."/>
            <person name="de Hoog S."/>
            <person name="de Camargo Z.P."/>
            <person name="Felipe M.S."/>
        </authorList>
    </citation>
    <scope>NUCLEOTIDE SEQUENCE [LARGE SCALE GENOMIC DNA]</scope>
    <source>
        <strain evidence="9 10">1099-18</strain>
    </source>
</reference>
<evidence type="ECO:0000256" key="4">
    <source>
        <dbReference type="ARBA" id="ARBA00023136"/>
    </source>
</evidence>
<keyword evidence="2 7" id="KW-0812">Transmembrane</keyword>
<dbReference type="GO" id="GO:0016020">
    <property type="term" value="C:membrane"/>
    <property type="evidence" value="ECO:0007669"/>
    <property type="project" value="UniProtKB-SubCell"/>
</dbReference>
<evidence type="ECO:0000256" key="7">
    <source>
        <dbReference type="SAM" id="Phobius"/>
    </source>
</evidence>
<feature type="region of interest" description="Disordered" evidence="6">
    <location>
        <begin position="445"/>
        <end position="478"/>
    </location>
</feature>
<feature type="transmembrane region" description="Helical" evidence="7">
    <location>
        <begin position="169"/>
        <end position="197"/>
    </location>
</feature>
<keyword evidence="3 7" id="KW-1133">Transmembrane helix</keyword>
<evidence type="ECO:0000256" key="3">
    <source>
        <dbReference type="ARBA" id="ARBA00022989"/>
    </source>
</evidence>
<dbReference type="AlphaFoldDB" id="A0A0F2M6Y9"/>
<dbReference type="OrthoDB" id="3936451at2759"/>
<dbReference type="PANTHER" id="PTHR33048">
    <property type="entry name" value="PTH11-LIKE INTEGRAL MEMBRANE PROTEIN (AFU_ORTHOLOGUE AFUA_5G11245)"/>
    <property type="match status" value="1"/>
</dbReference>
<accession>A0A0F2M6Y9</accession>
<feature type="compositionally biased region" description="Low complexity" evidence="6">
    <location>
        <begin position="448"/>
        <end position="467"/>
    </location>
</feature>
<evidence type="ECO:0000256" key="2">
    <source>
        <dbReference type="ARBA" id="ARBA00022692"/>
    </source>
</evidence>
<feature type="transmembrane region" description="Helical" evidence="7">
    <location>
        <begin position="44"/>
        <end position="65"/>
    </location>
</feature>
<evidence type="ECO:0000256" key="6">
    <source>
        <dbReference type="SAM" id="MobiDB-lite"/>
    </source>
</evidence>
<feature type="region of interest" description="Disordered" evidence="6">
    <location>
        <begin position="495"/>
        <end position="524"/>
    </location>
</feature>
<feature type="transmembrane region" description="Helical" evidence="7">
    <location>
        <begin position="209"/>
        <end position="229"/>
    </location>
</feature>